<dbReference type="Proteomes" id="UP000246050">
    <property type="component" value="Unassembled WGS sequence"/>
</dbReference>
<name>A0A317DSR0_9ACTN</name>
<dbReference type="RefSeq" id="WP_109800119.1">
    <property type="nucleotide sequence ID" value="NZ_QGKS01000091.1"/>
</dbReference>
<protein>
    <submittedName>
        <fullName evidence="1">Uncharacterized protein</fullName>
    </submittedName>
</protein>
<dbReference type="OrthoDB" id="3362760at2"/>
<dbReference type="EMBL" id="QGKS01000091">
    <property type="protein sequence ID" value="PWR16876.1"/>
    <property type="molecule type" value="Genomic_DNA"/>
</dbReference>
<proteinExistence type="predicted"/>
<reference evidence="1 2" key="1">
    <citation type="submission" date="2018-05" db="EMBL/GenBank/DDBJ databases">
        <title>Micromonosporas from Atacama Desert.</title>
        <authorList>
            <person name="Carro L."/>
            <person name="Golinska P."/>
            <person name="Klenk H.-P."/>
            <person name="Goodfellow M."/>
        </authorList>
    </citation>
    <scope>NUCLEOTIDE SEQUENCE [LARGE SCALE GENOMIC DNA]</scope>
    <source>
        <strain evidence="1 2">4G51</strain>
    </source>
</reference>
<organism evidence="1 2">
    <name type="scientific">Micromonospora sicca</name>
    <dbReference type="NCBI Taxonomy" id="2202420"/>
    <lineage>
        <taxon>Bacteria</taxon>
        <taxon>Bacillati</taxon>
        <taxon>Actinomycetota</taxon>
        <taxon>Actinomycetes</taxon>
        <taxon>Micromonosporales</taxon>
        <taxon>Micromonosporaceae</taxon>
        <taxon>Micromonospora</taxon>
    </lineage>
</organism>
<evidence type="ECO:0000313" key="2">
    <source>
        <dbReference type="Proteomes" id="UP000246050"/>
    </source>
</evidence>
<sequence length="253" mass="27837">MTTNPHRTGRPAAVSHTAEPRPRLDYYLILSPISARPPEPRAEGILVEEFVRDCDWSTLGLRSAGWTPADGGWWSFASFSRGMRTDPKLSGRVTPVGRGAAEASYRQLGGGRLPAEAVLRTYFRHYEPFPTAPPLRLGPADAPDGFHEQRVYRVLFAKDLRADQLANLSAGWRTPAEDDPADQARGMPAGRLRVGSDLFDWNLRRIGQGLAWCLDLTASLATDADDAVGPVLHELTAVLRRQGLIPVTTERFA</sequence>
<evidence type="ECO:0000313" key="1">
    <source>
        <dbReference type="EMBL" id="PWR16876.1"/>
    </source>
</evidence>
<gene>
    <name evidence="1" type="ORF">DKT69_03285</name>
</gene>
<dbReference type="AlphaFoldDB" id="A0A317DSR0"/>
<accession>A0A317DSR0</accession>
<comment type="caution">
    <text evidence="1">The sequence shown here is derived from an EMBL/GenBank/DDBJ whole genome shotgun (WGS) entry which is preliminary data.</text>
</comment>